<protein>
    <recommendedName>
        <fullName evidence="1">FRG domain-containing protein</fullName>
    </recommendedName>
</protein>
<proteinExistence type="predicted"/>
<dbReference type="SMART" id="SM00901">
    <property type="entry name" value="FRG"/>
    <property type="match status" value="1"/>
</dbReference>
<feature type="domain" description="FRG" evidence="1">
    <location>
        <begin position="64"/>
        <end position="177"/>
    </location>
</feature>
<organism evidence="2">
    <name type="scientific">Candidatus Methanophagaceae archaeon ANME-1 ERB6</name>
    <dbReference type="NCBI Taxonomy" id="2759912"/>
    <lineage>
        <taxon>Archaea</taxon>
        <taxon>Methanobacteriati</taxon>
        <taxon>Methanobacteriota</taxon>
        <taxon>Stenosarchaea group</taxon>
        <taxon>Methanomicrobia</taxon>
        <taxon>Candidatus Methanophagales</taxon>
        <taxon>Candidatus Methanophagaceae</taxon>
    </lineage>
</organism>
<gene>
    <name evidence="2" type="ORF">CJELADDK_00053</name>
</gene>
<dbReference type="InterPro" id="IPR014966">
    <property type="entry name" value="FRG-dom"/>
</dbReference>
<name>A0A7G9YWJ0_9EURY</name>
<sequence>MSNIYGNILEVLQDIEKEKRNREHFLNSIPSTRADLYRSVIFSNTRKFIPVEAPDGTIRLIPGNQKFHLFRGQAQDHPSCMAKIYRNNPSEIDIFIARLRQIEFELVLREHPAIQDVQKDGIHISFSGLAQHYELVTGYLDVTSDPYVAAFFAVCKYCKSEQRYIPISSQDKTGILMKTLAPIYMNSTTEPKLEIVGLHPFPRPGNQKAYAVKLHKGEDFSAHKMEFYHTSVSTI</sequence>
<dbReference type="AlphaFoldDB" id="A0A7G9YWJ0"/>
<accession>A0A7G9YWJ0</accession>
<evidence type="ECO:0000313" key="2">
    <source>
        <dbReference type="EMBL" id="QNO52374.1"/>
    </source>
</evidence>
<dbReference type="EMBL" id="MT631508">
    <property type="protein sequence ID" value="QNO52374.1"/>
    <property type="molecule type" value="Genomic_DNA"/>
</dbReference>
<dbReference type="Pfam" id="PF08867">
    <property type="entry name" value="FRG"/>
    <property type="match status" value="1"/>
</dbReference>
<reference evidence="2" key="1">
    <citation type="submission" date="2020-06" db="EMBL/GenBank/DDBJ databases">
        <title>Unique genomic features of the anaerobic methanotrophic archaea.</title>
        <authorList>
            <person name="Chadwick G.L."/>
            <person name="Skennerton C.T."/>
            <person name="Laso-Perez R."/>
            <person name="Leu A.O."/>
            <person name="Speth D.R."/>
            <person name="Yu H."/>
            <person name="Morgan-Lang C."/>
            <person name="Hatzenpichler R."/>
            <person name="Goudeau D."/>
            <person name="Malmstrom R."/>
            <person name="Brazelton W.J."/>
            <person name="Woyke T."/>
            <person name="Hallam S.J."/>
            <person name="Tyson G.W."/>
            <person name="Wegener G."/>
            <person name="Boetius A."/>
            <person name="Orphan V."/>
        </authorList>
    </citation>
    <scope>NUCLEOTIDE SEQUENCE</scope>
</reference>
<evidence type="ECO:0000259" key="1">
    <source>
        <dbReference type="SMART" id="SM00901"/>
    </source>
</evidence>